<dbReference type="Gene3D" id="3.40.50.970">
    <property type="match status" value="1"/>
</dbReference>
<organism>
    <name type="scientific">Sarcina ventriculi</name>
    <name type="common">Clostridium ventriculi</name>
    <dbReference type="NCBI Taxonomy" id="1267"/>
    <lineage>
        <taxon>Bacteria</taxon>
        <taxon>Bacillati</taxon>
        <taxon>Bacillota</taxon>
        <taxon>Clostridia</taxon>
        <taxon>Eubacteriales</taxon>
        <taxon>Clostridiaceae</taxon>
        <taxon>Sarcina</taxon>
    </lineage>
</organism>
<sequence>MKITIAEYLLKRLKEVNVEHMFGVPGDYNLGFLDYV</sequence>
<reference key="1">
    <citation type="journal article" date="1992" name="J. Gen. Microbiol.">
        <title>Purification and characterization of pyruvate decarboxylase from Sarcina ventriculi.</title>
        <authorList>
            <person name="Lowe S.E."/>
            <person name="Zeikus J.G."/>
        </authorList>
    </citation>
    <scope>PROTEIN SEQUENCE</scope>
</reference>
<dbReference type="InterPro" id="IPR012001">
    <property type="entry name" value="Thiamin_PyroP_enz_TPP-bd_dom"/>
</dbReference>
<dbReference type="SUPFAM" id="SSF52518">
    <property type="entry name" value="Thiamin diphosphate-binding fold (THDP-binding)"/>
    <property type="match status" value="1"/>
</dbReference>
<feature type="domain" description="Thiamine pyrophosphate enzyme N-terminal TPP-binding" evidence="1">
    <location>
        <begin position="4"/>
        <end position="35"/>
    </location>
</feature>
<proteinExistence type="evidence at protein level"/>
<dbReference type="Pfam" id="PF02776">
    <property type="entry name" value="TPP_enzyme_N"/>
    <property type="match status" value="1"/>
</dbReference>
<keyword id="KW-0903">Direct protein sequencing</keyword>
<dbReference type="EC" id="4.1.1.1"/>
<name>Q9R5L0_SARVE</name>
<protein>
    <submittedName>
        <fullName>Pyruvate decarboxylase</fullName>
        <ecNumber>4.1.1.1</ecNumber>
    </submittedName>
</protein>
<dbReference type="AlphaFoldDB" id="Q9R5L0"/>
<dbReference type="GO" id="GO:0004737">
    <property type="term" value="F:pyruvate decarboxylase activity"/>
    <property type="evidence" value="ECO:0007669"/>
    <property type="project" value="UniProtKB-EC"/>
</dbReference>
<accession>Q9R5L0</accession>
<dbReference type="PIR" id="A44836">
    <property type="entry name" value="A38729"/>
</dbReference>
<evidence type="ECO:0000259" key="1">
    <source>
        <dbReference type="Pfam" id="PF02776"/>
    </source>
</evidence>
<dbReference type="InterPro" id="IPR029061">
    <property type="entry name" value="THDP-binding"/>
</dbReference>
<dbReference type="GO" id="GO:0030976">
    <property type="term" value="F:thiamine pyrophosphate binding"/>
    <property type="evidence" value="ECO:0007669"/>
    <property type="project" value="InterPro"/>
</dbReference>